<comment type="caution">
    <text evidence="3">The sequence shown here is derived from an EMBL/GenBank/DDBJ whole genome shotgun (WGS) entry which is preliminary data.</text>
</comment>
<evidence type="ECO:0000256" key="1">
    <source>
        <dbReference type="SAM" id="MobiDB-lite"/>
    </source>
</evidence>
<dbReference type="Pfam" id="PF16778">
    <property type="entry name" value="Phage_tail_APC"/>
    <property type="match status" value="1"/>
</dbReference>
<reference evidence="3 4" key="1">
    <citation type="submission" date="2020-06" db="EMBL/GenBank/DDBJ databases">
        <title>Whole-genome sequence of Allochromatium humboldtianum DSM 21881, type strain.</title>
        <authorList>
            <person name="Kyndt J.A."/>
            <person name="Meyer T.E."/>
        </authorList>
    </citation>
    <scope>NUCLEOTIDE SEQUENCE [LARGE SCALE GENOMIC DNA]</scope>
    <source>
        <strain evidence="3 4">DSM 21881</strain>
    </source>
</reference>
<organism evidence="3 4">
    <name type="scientific">Allochromatium humboldtianum</name>
    <dbReference type="NCBI Taxonomy" id="504901"/>
    <lineage>
        <taxon>Bacteria</taxon>
        <taxon>Pseudomonadati</taxon>
        <taxon>Pseudomonadota</taxon>
        <taxon>Gammaproteobacteria</taxon>
        <taxon>Chromatiales</taxon>
        <taxon>Chromatiaceae</taxon>
        <taxon>Allochromatium</taxon>
    </lineage>
</organism>
<evidence type="ECO:0000313" key="3">
    <source>
        <dbReference type="EMBL" id="NVZ08029.1"/>
    </source>
</evidence>
<gene>
    <name evidence="3" type="ORF">HW932_01985</name>
</gene>
<feature type="domain" description="Phage tail assembly chaperone-like" evidence="2">
    <location>
        <begin position="71"/>
        <end position="124"/>
    </location>
</feature>
<dbReference type="Proteomes" id="UP000592294">
    <property type="component" value="Unassembled WGS sequence"/>
</dbReference>
<accession>A0A850R0E0</accession>
<dbReference type="AlphaFoldDB" id="A0A850R0E0"/>
<dbReference type="InterPro" id="IPR031893">
    <property type="entry name" value="Phage_tail_APC"/>
</dbReference>
<keyword evidence="4" id="KW-1185">Reference proteome</keyword>
<proteinExistence type="predicted"/>
<dbReference type="Gene3D" id="6.10.140.1310">
    <property type="match status" value="1"/>
</dbReference>
<protein>
    <recommendedName>
        <fullName evidence="2">Phage tail assembly chaperone-like domain-containing protein</fullName>
    </recommendedName>
</protein>
<evidence type="ECO:0000313" key="4">
    <source>
        <dbReference type="Proteomes" id="UP000592294"/>
    </source>
</evidence>
<feature type="region of interest" description="Disordered" evidence="1">
    <location>
        <begin position="1"/>
        <end position="21"/>
    </location>
</feature>
<sequence>MSGETDGALPTTGEGQTLVAGVRADPVTDRVVVREGVLQVETLPPRPSMHHEFDFQADTWKIPSERATFLARLERDRRLKASDWTQLSDAPGVARNEWQRYRQALRDVPAQPGFPEHIEWPTPP</sequence>
<evidence type="ECO:0000259" key="2">
    <source>
        <dbReference type="Pfam" id="PF16778"/>
    </source>
</evidence>
<dbReference type="EMBL" id="JABZEO010000001">
    <property type="protein sequence ID" value="NVZ08029.1"/>
    <property type="molecule type" value="Genomic_DNA"/>
</dbReference>
<name>A0A850R0E0_9GAMM</name>